<evidence type="ECO:0000313" key="2">
    <source>
        <dbReference type="Proteomes" id="UP000626109"/>
    </source>
</evidence>
<reference evidence="1" key="1">
    <citation type="submission" date="2021-02" db="EMBL/GenBank/DDBJ databases">
        <authorList>
            <person name="Dougan E. K."/>
            <person name="Rhodes N."/>
            <person name="Thang M."/>
            <person name="Chan C."/>
        </authorList>
    </citation>
    <scope>NUCLEOTIDE SEQUENCE</scope>
</reference>
<proteinExistence type="predicted"/>
<sequence>DLPFCSGSGSLAEHSRTDGRGLVKQRWSILPTGSRSTPCKPTLYGEQRRQVRGDPMIPSDQQRYRFINSGCFGGSVGGLRRFLATVLADSSYWRSDVDLLASKSQAQSWAESDAVAAQTYYMRHPELVAVDFGASLSLSLRGLNPRHFVS</sequence>
<gene>
    <name evidence="1" type="ORF">PGLA2088_LOCUS21273</name>
</gene>
<dbReference type="EMBL" id="CAJNNW010025753">
    <property type="protein sequence ID" value="CAE8679270.1"/>
    <property type="molecule type" value="Genomic_DNA"/>
</dbReference>
<name>A0A813JIV7_POLGL</name>
<dbReference type="Proteomes" id="UP000626109">
    <property type="component" value="Unassembled WGS sequence"/>
</dbReference>
<organism evidence="1 2">
    <name type="scientific">Polarella glacialis</name>
    <name type="common">Dinoflagellate</name>
    <dbReference type="NCBI Taxonomy" id="89957"/>
    <lineage>
        <taxon>Eukaryota</taxon>
        <taxon>Sar</taxon>
        <taxon>Alveolata</taxon>
        <taxon>Dinophyceae</taxon>
        <taxon>Suessiales</taxon>
        <taxon>Suessiaceae</taxon>
        <taxon>Polarella</taxon>
    </lineage>
</organism>
<accession>A0A813JIV7</accession>
<feature type="non-terminal residue" evidence="1">
    <location>
        <position position="150"/>
    </location>
</feature>
<protein>
    <submittedName>
        <fullName evidence="1">Uncharacterized protein</fullName>
    </submittedName>
</protein>
<feature type="non-terminal residue" evidence="1">
    <location>
        <position position="1"/>
    </location>
</feature>
<evidence type="ECO:0000313" key="1">
    <source>
        <dbReference type="EMBL" id="CAE8679270.1"/>
    </source>
</evidence>
<comment type="caution">
    <text evidence="1">The sequence shown here is derived from an EMBL/GenBank/DDBJ whole genome shotgun (WGS) entry which is preliminary data.</text>
</comment>
<dbReference type="AlphaFoldDB" id="A0A813JIV7"/>